<feature type="transmembrane region" description="Helical" evidence="1">
    <location>
        <begin position="54"/>
        <end position="75"/>
    </location>
</feature>
<evidence type="ECO:0000313" key="2">
    <source>
        <dbReference type="Proteomes" id="UP000887574"/>
    </source>
</evidence>
<name>A0A915ELM8_9BILA</name>
<evidence type="ECO:0000313" key="3">
    <source>
        <dbReference type="WBParaSite" id="jg7217"/>
    </source>
</evidence>
<organism evidence="2 3">
    <name type="scientific">Ditylenchus dipsaci</name>
    <dbReference type="NCBI Taxonomy" id="166011"/>
    <lineage>
        <taxon>Eukaryota</taxon>
        <taxon>Metazoa</taxon>
        <taxon>Ecdysozoa</taxon>
        <taxon>Nematoda</taxon>
        <taxon>Chromadorea</taxon>
        <taxon>Rhabditida</taxon>
        <taxon>Tylenchina</taxon>
        <taxon>Tylenchomorpha</taxon>
        <taxon>Sphaerularioidea</taxon>
        <taxon>Anguinidae</taxon>
        <taxon>Anguininae</taxon>
        <taxon>Ditylenchus</taxon>
    </lineage>
</organism>
<reference evidence="3" key="1">
    <citation type="submission" date="2022-11" db="UniProtKB">
        <authorList>
            <consortium name="WormBaseParasite"/>
        </authorList>
    </citation>
    <scope>IDENTIFICATION</scope>
</reference>
<proteinExistence type="predicted"/>
<evidence type="ECO:0000256" key="1">
    <source>
        <dbReference type="SAM" id="Phobius"/>
    </source>
</evidence>
<keyword evidence="2" id="KW-1185">Reference proteome</keyword>
<keyword evidence="1" id="KW-0472">Membrane</keyword>
<feature type="transmembrane region" description="Helical" evidence="1">
    <location>
        <begin position="31"/>
        <end position="47"/>
    </location>
</feature>
<accession>A0A915ELM8</accession>
<dbReference type="Proteomes" id="UP000887574">
    <property type="component" value="Unplaced"/>
</dbReference>
<sequence length="107" mass="12275">MTMMSYRSVQLAISTILLVNTAYLFVLSPDWWIYGCLSLLAGALNLVSRPSCKYWRLAASLVIVLGTLETLFLTWTMRLLEQSPCWWMHQPLPLQPTVNFPKGETYC</sequence>
<keyword evidence="1" id="KW-0812">Transmembrane</keyword>
<protein>
    <submittedName>
        <fullName evidence="3">NADH dehydrogenase subunit 6</fullName>
    </submittedName>
</protein>
<dbReference type="WBParaSite" id="jg7217">
    <property type="protein sequence ID" value="jg7217"/>
    <property type="gene ID" value="jg7217"/>
</dbReference>
<dbReference type="AlphaFoldDB" id="A0A915ELM8"/>
<keyword evidence="1" id="KW-1133">Transmembrane helix</keyword>